<dbReference type="EMBL" id="AP026867">
    <property type="protein sequence ID" value="BDS11865.1"/>
    <property type="molecule type" value="Genomic_DNA"/>
</dbReference>
<dbReference type="RefSeq" id="WP_264793002.1">
    <property type="nucleotide sequence ID" value="NZ_AP026867.1"/>
</dbReference>
<dbReference type="InterPro" id="IPR046947">
    <property type="entry name" value="LytR-like"/>
</dbReference>
<evidence type="ECO:0000313" key="4">
    <source>
        <dbReference type="EMBL" id="BDS11865.1"/>
    </source>
</evidence>
<keyword evidence="1" id="KW-0597">Phosphoprotein</keyword>
<evidence type="ECO:0000259" key="2">
    <source>
        <dbReference type="PROSITE" id="PS50110"/>
    </source>
</evidence>
<dbReference type="Pfam" id="PF00072">
    <property type="entry name" value="Response_reg"/>
    <property type="match status" value="1"/>
</dbReference>
<evidence type="ECO:0000313" key="5">
    <source>
        <dbReference type="Proteomes" id="UP001060919"/>
    </source>
</evidence>
<evidence type="ECO:0000256" key="1">
    <source>
        <dbReference type="PROSITE-ProRule" id="PRU00169"/>
    </source>
</evidence>
<gene>
    <name evidence="4" type="ORF">AsAng_0025790</name>
</gene>
<dbReference type="PANTHER" id="PTHR37299:SF1">
    <property type="entry name" value="STAGE 0 SPORULATION PROTEIN A HOMOLOG"/>
    <property type="match status" value="1"/>
</dbReference>
<dbReference type="Pfam" id="PF04397">
    <property type="entry name" value="LytTR"/>
    <property type="match status" value="1"/>
</dbReference>
<dbReference type="PROSITE" id="PS50110">
    <property type="entry name" value="RESPONSE_REGULATORY"/>
    <property type="match status" value="1"/>
</dbReference>
<sequence length="251" mass="28819">MPKIKALLVDDEFLALNLLENFINRLADIEIVAKVKSPVKALEILQNQPVDLLFLDIQMPTLSGTNLLKTLPHPPVTIFTTAYAEYAPLAFDLNAVDYLLKPFSFERFLQSINKAKQQLNIRTSTNRLPLTKTIEKTASLVPPTERAFIAVKVDGDIQKIYLDDIIYIEGLREYIRIVCQEKKKYITLESLKNMETMLPDADFMRIHKSYIIAKAKATKLVRNRLEIDNFHLPFSRSKRNLIIQEVFKGGQ</sequence>
<dbReference type="KEGG" id="aup:AsAng_0025790"/>
<dbReference type="InterPro" id="IPR011006">
    <property type="entry name" value="CheY-like_superfamily"/>
</dbReference>
<accession>A0A915YF27</accession>
<reference evidence="4" key="1">
    <citation type="submission" date="2022-09" db="EMBL/GenBank/DDBJ databases">
        <title>Aureispira anguillicida sp. nov., isolated from Leptocephalus of Japanese eel Anguilla japonica.</title>
        <authorList>
            <person name="Yuasa K."/>
            <person name="Mekata T."/>
            <person name="Ikunari K."/>
        </authorList>
    </citation>
    <scope>NUCLEOTIDE SEQUENCE</scope>
    <source>
        <strain evidence="4">EL160426</strain>
    </source>
</reference>
<dbReference type="GO" id="GO:0000156">
    <property type="term" value="F:phosphorelay response regulator activity"/>
    <property type="evidence" value="ECO:0007669"/>
    <property type="project" value="InterPro"/>
</dbReference>
<evidence type="ECO:0000259" key="3">
    <source>
        <dbReference type="PROSITE" id="PS50930"/>
    </source>
</evidence>
<dbReference type="PROSITE" id="PS50930">
    <property type="entry name" value="HTH_LYTTR"/>
    <property type="match status" value="1"/>
</dbReference>
<dbReference type="SMART" id="SM00448">
    <property type="entry name" value="REC"/>
    <property type="match status" value="1"/>
</dbReference>
<organism evidence="4 5">
    <name type="scientific">Aureispira anguillae</name>
    <dbReference type="NCBI Taxonomy" id="2864201"/>
    <lineage>
        <taxon>Bacteria</taxon>
        <taxon>Pseudomonadati</taxon>
        <taxon>Bacteroidota</taxon>
        <taxon>Saprospiria</taxon>
        <taxon>Saprospirales</taxon>
        <taxon>Saprospiraceae</taxon>
        <taxon>Aureispira</taxon>
    </lineage>
</organism>
<dbReference type="Proteomes" id="UP001060919">
    <property type="component" value="Chromosome"/>
</dbReference>
<dbReference type="SMART" id="SM00850">
    <property type="entry name" value="LytTR"/>
    <property type="match status" value="1"/>
</dbReference>
<dbReference type="GO" id="GO:0003677">
    <property type="term" value="F:DNA binding"/>
    <property type="evidence" value="ECO:0007669"/>
    <property type="project" value="UniProtKB-KW"/>
</dbReference>
<proteinExistence type="predicted"/>
<dbReference type="InterPro" id="IPR007492">
    <property type="entry name" value="LytTR_DNA-bd_dom"/>
</dbReference>
<feature type="domain" description="Response regulatory" evidence="2">
    <location>
        <begin position="5"/>
        <end position="116"/>
    </location>
</feature>
<name>A0A915YF27_9BACT</name>
<dbReference type="Gene3D" id="3.40.50.2300">
    <property type="match status" value="1"/>
</dbReference>
<dbReference type="AlphaFoldDB" id="A0A915YF27"/>
<dbReference type="PANTHER" id="PTHR37299">
    <property type="entry name" value="TRANSCRIPTIONAL REGULATOR-RELATED"/>
    <property type="match status" value="1"/>
</dbReference>
<dbReference type="Gene3D" id="2.40.50.1020">
    <property type="entry name" value="LytTr DNA-binding domain"/>
    <property type="match status" value="1"/>
</dbReference>
<protein>
    <submittedName>
        <fullName evidence="4">LytTR family DNA-binding domain-containing protein</fullName>
    </submittedName>
</protein>
<feature type="domain" description="HTH LytTR-type" evidence="3">
    <location>
        <begin position="149"/>
        <end position="248"/>
    </location>
</feature>
<dbReference type="InterPro" id="IPR001789">
    <property type="entry name" value="Sig_transdc_resp-reg_receiver"/>
</dbReference>
<dbReference type="SUPFAM" id="SSF52172">
    <property type="entry name" value="CheY-like"/>
    <property type="match status" value="1"/>
</dbReference>
<keyword evidence="5" id="KW-1185">Reference proteome</keyword>
<keyword evidence="4" id="KW-0238">DNA-binding</keyword>
<feature type="modified residue" description="4-aspartylphosphate" evidence="1">
    <location>
        <position position="56"/>
    </location>
</feature>